<gene>
    <name evidence="2" type="ORF">RY831_26050</name>
</gene>
<name>A0ABU6JG43_9BURK</name>
<proteinExistence type="predicted"/>
<comment type="caution">
    <text evidence="2">The sequence shown here is derived from an EMBL/GenBank/DDBJ whole genome shotgun (WGS) entry which is preliminary data.</text>
</comment>
<protein>
    <recommendedName>
        <fullName evidence="4">Transmembrane protein</fullName>
    </recommendedName>
</protein>
<feature type="transmembrane region" description="Helical" evidence="1">
    <location>
        <begin position="6"/>
        <end position="23"/>
    </location>
</feature>
<keyword evidence="3" id="KW-1185">Reference proteome</keyword>
<feature type="transmembrane region" description="Helical" evidence="1">
    <location>
        <begin position="28"/>
        <end position="48"/>
    </location>
</feature>
<accession>A0ABU6JG43</accession>
<evidence type="ECO:0000313" key="2">
    <source>
        <dbReference type="EMBL" id="MEC4722634.1"/>
    </source>
</evidence>
<organism evidence="2 3">
    <name type="scientific">Noviherbaspirillum album</name>
    <dbReference type="NCBI Taxonomy" id="3080276"/>
    <lineage>
        <taxon>Bacteria</taxon>
        <taxon>Pseudomonadati</taxon>
        <taxon>Pseudomonadota</taxon>
        <taxon>Betaproteobacteria</taxon>
        <taxon>Burkholderiales</taxon>
        <taxon>Oxalobacteraceae</taxon>
        <taxon>Noviherbaspirillum</taxon>
    </lineage>
</organism>
<dbReference type="RefSeq" id="WP_326509303.1">
    <property type="nucleotide sequence ID" value="NZ_JAWIIV010000033.1"/>
</dbReference>
<keyword evidence="1" id="KW-0812">Transmembrane</keyword>
<sequence length="92" mass="10603">MDFREIVFHGIMWALMMVSWKVARQGRVLTSICLGALAWCSLFLPRMLIWPNPEQKNTEWWWLLIGAVVFIGGPLLVLAESKRKKNSDSNAK</sequence>
<keyword evidence="1" id="KW-0472">Membrane</keyword>
<dbReference type="EMBL" id="JAWIIV010000033">
    <property type="protein sequence ID" value="MEC4722634.1"/>
    <property type="molecule type" value="Genomic_DNA"/>
</dbReference>
<evidence type="ECO:0000256" key="1">
    <source>
        <dbReference type="SAM" id="Phobius"/>
    </source>
</evidence>
<evidence type="ECO:0000313" key="3">
    <source>
        <dbReference type="Proteomes" id="UP001352263"/>
    </source>
</evidence>
<keyword evidence="1" id="KW-1133">Transmembrane helix</keyword>
<reference evidence="2 3" key="1">
    <citation type="submission" date="2023-10" db="EMBL/GenBank/DDBJ databases">
        <title>Noviherbaspirillum sp. CPCC 100848 genome assembly.</title>
        <authorList>
            <person name="Li X.Y."/>
            <person name="Fang X.M."/>
        </authorList>
    </citation>
    <scope>NUCLEOTIDE SEQUENCE [LARGE SCALE GENOMIC DNA]</scope>
    <source>
        <strain evidence="2 3">CPCC 100848</strain>
    </source>
</reference>
<feature type="transmembrane region" description="Helical" evidence="1">
    <location>
        <begin position="60"/>
        <end position="79"/>
    </location>
</feature>
<evidence type="ECO:0008006" key="4">
    <source>
        <dbReference type="Google" id="ProtNLM"/>
    </source>
</evidence>
<dbReference type="Proteomes" id="UP001352263">
    <property type="component" value="Unassembled WGS sequence"/>
</dbReference>